<evidence type="ECO:0000256" key="1">
    <source>
        <dbReference type="ARBA" id="ARBA00004496"/>
    </source>
</evidence>
<organism evidence="12 13">
    <name type="scientific">Acetobacter peroxydans</name>
    <dbReference type="NCBI Taxonomy" id="104098"/>
    <lineage>
        <taxon>Bacteria</taxon>
        <taxon>Pseudomonadati</taxon>
        <taxon>Pseudomonadota</taxon>
        <taxon>Alphaproteobacteria</taxon>
        <taxon>Acetobacterales</taxon>
        <taxon>Acetobacteraceae</taxon>
        <taxon>Acetobacter</taxon>
    </lineage>
</organism>
<evidence type="ECO:0000256" key="11">
    <source>
        <dbReference type="SAM" id="MobiDB-lite"/>
    </source>
</evidence>
<dbReference type="GO" id="GO:0005737">
    <property type="term" value="C:cytoplasm"/>
    <property type="evidence" value="ECO:0007669"/>
    <property type="project" value="UniProtKB-SubCell"/>
</dbReference>
<dbReference type="InterPro" id="IPR003442">
    <property type="entry name" value="T6A_TsaE"/>
</dbReference>
<evidence type="ECO:0000256" key="7">
    <source>
        <dbReference type="ARBA" id="ARBA00022741"/>
    </source>
</evidence>
<dbReference type="SUPFAM" id="SSF52540">
    <property type="entry name" value="P-loop containing nucleoside triphosphate hydrolases"/>
    <property type="match status" value="1"/>
</dbReference>
<keyword evidence="7" id="KW-0547">Nucleotide-binding</keyword>
<sequence>MSGAAGEYMIILETEETTQALASFLARQAGAGDAILLSGPLGAGKSVLARAFLRAFCQAPDMEVPSPTYTLVQPYAAPACTVHHFDLWRLGGPDELDELGWDDARDGLVLVEWPERLEDLTPPDALHVTLDVRPDGVRVAHLRGWAGRFDAQALRAAGFEPAPAVQAASEGLWGPHGTDETASGASAPDGARD</sequence>
<dbReference type="PANTHER" id="PTHR33540:SF2">
    <property type="entry name" value="TRNA THREONYLCARBAMOYLADENOSINE BIOSYNTHESIS PROTEIN TSAE"/>
    <property type="match status" value="1"/>
</dbReference>
<keyword evidence="8" id="KW-0067">ATP-binding</keyword>
<dbReference type="InterPro" id="IPR027417">
    <property type="entry name" value="P-loop_NTPase"/>
</dbReference>
<dbReference type="GO" id="GO:0046872">
    <property type="term" value="F:metal ion binding"/>
    <property type="evidence" value="ECO:0007669"/>
    <property type="project" value="UniProtKB-KW"/>
</dbReference>
<evidence type="ECO:0000256" key="10">
    <source>
        <dbReference type="ARBA" id="ARBA00032441"/>
    </source>
</evidence>
<dbReference type="PANTHER" id="PTHR33540">
    <property type="entry name" value="TRNA THREONYLCARBAMOYLADENOSINE BIOSYNTHESIS PROTEIN TSAE"/>
    <property type="match status" value="1"/>
</dbReference>
<evidence type="ECO:0000256" key="2">
    <source>
        <dbReference type="ARBA" id="ARBA00007599"/>
    </source>
</evidence>
<keyword evidence="13" id="KW-1185">Reference proteome</keyword>
<evidence type="ECO:0000256" key="5">
    <source>
        <dbReference type="ARBA" id="ARBA00022694"/>
    </source>
</evidence>
<evidence type="ECO:0000256" key="6">
    <source>
        <dbReference type="ARBA" id="ARBA00022723"/>
    </source>
</evidence>
<evidence type="ECO:0000256" key="4">
    <source>
        <dbReference type="ARBA" id="ARBA00022490"/>
    </source>
</evidence>
<dbReference type="GO" id="GO:0005524">
    <property type="term" value="F:ATP binding"/>
    <property type="evidence" value="ECO:0007669"/>
    <property type="project" value="UniProtKB-KW"/>
</dbReference>
<protein>
    <recommendedName>
        <fullName evidence="3">tRNA threonylcarbamoyladenosine biosynthesis protein TsaE</fullName>
    </recommendedName>
    <alternativeName>
        <fullName evidence="10">t(6)A37 threonylcarbamoyladenosine biosynthesis protein TsaE</fullName>
    </alternativeName>
</protein>
<keyword evidence="5" id="KW-0819">tRNA processing</keyword>
<dbReference type="Proteomes" id="UP000317730">
    <property type="component" value="Unassembled WGS sequence"/>
</dbReference>
<evidence type="ECO:0000256" key="3">
    <source>
        <dbReference type="ARBA" id="ARBA00019010"/>
    </source>
</evidence>
<comment type="subcellular location">
    <subcellularLocation>
        <location evidence="1">Cytoplasm</location>
    </subcellularLocation>
</comment>
<reference evidence="12 13" key="1">
    <citation type="submission" date="2019-06" db="EMBL/GenBank/DDBJ databases">
        <title>Whole genome shotgun sequence of Acetobacter peroxydans NBRC 13755.</title>
        <authorList>
            <person name="Hosoyama A."/>
            <person name="Uohara A."/>
            <person name="Ohji S."/>
            <person name="Ichikawa N."/>
        </authorList>
    </citation>
    <scope>NUCLEOTIDE SEQUENCE [LARGE SCALE GENOMIC DNA]</scope>
    <source>
        <strain evidence="12 13">NBRC 13755</strain>
    </source>
</reference>
<dbReference type="NCBIfam" id="TIGR00150">
    <property type="entry name" value="T6A_YjeE"/>
    <property type="match status" value="1"/>
</dbReference>
<dbReference type="EMBL" id="BJMV01000006">
    <property type="protein sequence ID" value="GEB85649.1"/>
    <property type="molecule type" value="Genomic_DNA"/>
</dbReference>
<keyword evidence="6" id="KW-0479">Metal-binding</keyword>
<comment type="caution">
    <text evidence="12">The sequence shown here is derived from an EMBL/GenBank/DDBJ whole genome shotgun (WGS) entry which is preliminary data.</text>
</comment>
<name>A0A4Y3TVY7_9PROT</name>
<comment type="similarity">
    <text evidence="2">Belongs to the TsaE family.</text>
</comment>
<keyword evidence="4" id="KW-0963">Cytoplasm</keyword>
<evidence type="ECO:0000313" key="13">
    <source>
        <dbReference type="Proteomes" id="UP000317730"/>
    </source>
</evidence>
<dbReference type="AlphaFoldDB" id="A0A4Y3TVY7"/>
<evidence type="ECO:0000313" key="12">
    <source>
        <dbReference type="EMBL" id="GEB85649.1"/>
    </source>
</evidence>
<keyword evidence="9" id="KW-0460">Magnesium</keyword>
<dbReference type="GO" id="GO:0002949">
    <property type="term" value="P:tRNA threonylcarbamoyladenosine modification"/>
    <property type="evidence" value="ECO:0007669"/>
    <property type="project" value="InterPro"/>
</dbReference>
<proteinExistence type="inferred from homology"/>
<evidence type="ECO:0000256" key="9">
    <source>
        <dbReference type="ARBA" id="ARBA00022842"/>
    </source>
</evidence>
<dbReference type="Pfam" id="PF02367">
    <property type="entry name" value="TsaE"/>
    <property type="match status" value="1"/>
</dbReference>
<feature type="region of interest" description="Disordered" evidence="11">
    <location>
        <begin position="166"/>
        <end position="193"/>
    </location>
</feature>
<evidence type="ECO:0000256" key="8">
    <source>
        <dbReference type="ARBA" id="ARBA00022840"/>
    </source>
</evidence>
<dbReference type="Gene3D" id="3.40.50.300">
    <property type="entry name" value="P-loop containing nucleotide triphosphate hydrolases"/>
    <property type="match status" value="1"/>
</dbReference>
<accession>A0A4Y3TVY7</accession>
<gene>
    <name evidence="12" type="ORF">APE01nite_14460</name>
</gene>